<feature type="domain" description="DNA-directed DNA polymerase family A palm" evidence="3">
    <location>
        <begin position="273"/>
        <end position="361"/>
    </location>
</feature>
<dbReference type="InterPro" id="IPR012337">
    <property type="entry name" value="RNaseH-like_sf"/>
</dbReference>
<evidence type="ECO:0000259" key="4">
    <source>
        <dbReference type="Pfam" id="PF01612"/>
    </source>
</evidence>
<dbReference type="GO" id="GO:0003677">
    <property type="term" value="F:DNA binding"/>
    <property type="evidence" value="ECO:0007669"/>
    <property type="project" value="InterPro"/>
</dbReference>
<reference evidence="5" key="1">
    <citation type="submission" date="2020-04" db="EMBL/GenBank/DDBJ databases">
        <authorList>
            <person name="Chiriac C."/>
            <person name="Salcher M."/>
            <person name="Ghai R."/>
            <person name="Kavagutti S V."/>
        </authorList>
    </citation>
    <scope>NUCLEOTIDE SEQUENCE</scope>
</reference>
<dbReference type="GO" id="GO:0008408">
    <property type="term" value="F:3'-5' exonuclease activity"/>
    <property type="evidence" value="ECO:0007669"/>
    <property type="project" value="InterPro"/>
</dbReference>
<dbReference type="InterPro" id="IPR036397">
    <property type="entry name" value="RNaseH_sf"/>
</dbReference>
<keyword evidence="5" id="KW-0239">DNA-directed DNA polymerase</keyword>
<accession>A0A6J5LE54</accession>
<dbReference type="Gene3D" id="3.30.420.10">
    <property type="entry name" value="Ribonuclease H-like superfamily/Ribonuclease H"/>
    <property type="match status" value="1"/>
</dbReference>
<dbReference type="SUPFAM" id="SSF53098">
    <property type="entry name" value="Ribonuclease H-like"/>
    <property type="match status" value="1"/>
</dbReference>
<evidence type="ECO:0000256" key="2">
    <source>
        <dbReference type="ARBA" id="ARBA00023109"/>
    </source>
</evidence>
<keyword evidence="5" id="KW-0548">Nucleotidyltransferase</keyword>
<dbReference type="EMBL" id="LR796268">
    <property type="protein sequence ID" value="CAB4132948.1"/>
    <property type="molecule type" value="Genomic_DNA"/>
</dbReference>
<dbReference type="SUPFAM" id="SSF56672">
    <property type="entry name" value="DNA/RNA polymerases"/>
    <property type="match status" value="1"/>
</dbReference>
<dbReference type="InterPro" id="IPR002562">
    <property type="entry name" value="3'-5'_exonuclease_dom"/>
</dbReference>
<name>A0A6J5LE54_9CAUD</name>
<keyword evidence="5" id="KW-0808">Transferase</keyword>
<feature type="domain" description="3'-5' exonuclease" evidence="4">
    <location>
        <begin position="2"/>
        <end position="154"/>
    </location>
</feature>
<dbReference type="Gene3D" id="1.20.1060.10">
    <property type="entry name" value="Taq DNA Polymerase, Chain T, domain 4"/>
    <property type="match status" value="1"/>
</dbReference>
<dbReference type="GO" id="GO:0039693">
    <property type="term" value="P:viral DNA genome replication"/>
    <property type="evidence" value="ECO:0007669"/>
    <property type="project" value="UniProtKB-KW"/>
</dbReference>
<keyword evidence="1" id="KW-0235">DNA replication</keyword>
<dbReference type="InterPro" id="IPR001098">
    <property type="entry name" value="DNA-dir_DNA_pol_A_palm_dom"/>
</dbReference>
<evidence type="ECO:0000313" key="5">
    <source>
        <dbReference type="EMBL" id="CAB4132948.1"/>
    </source>
</evidence>
<keyword evidence="2" id="KW-1194">Viral DNA replication</keyword>
<organism evidence="5">
    <name type="scientific">uncultured Caudovirales phage</name>
    <dbReference type="NCBI Taxonomy" id="2100421"/>
    <lineage>
        <taxon>Viruses</taxon>
        <taxon>Duplodnaviria</taxon>
        <taxon>Heunggongvirae</taxon>
        <taxon>Uroviricota</taxon>
        <taxon>Caudoviricetes</taxon>
        <taxon>Peduoviridae</taxon>
        <taxon>Maltschvirus</taxon>
        <taxon>Maltschvirus maltsch</taxon>
    </lineage>
</organism>
<gene>
    <name evidence="5" type="ORF">UFOVP249_65</name>
</gene>
<dbReference type="GO" id="GO:0006302">
    <property type="term" value="P:double-strand break repair"/>
    <property type="evidence" value="ECO:0007669"/>
    <property type="project" value="TreeGrafter"/>
</dbReference>
<sequence length="374" mass="42932">MKLLALDVETTTHNKGHPYDARNKLVCWSYATDTYSGTWSANDLHLIEPMLAAETLVVGFNFKFDLHWLIKSGVYQLRDKHIWDVQIAEFILSHQTNRFPSLNETCERYEFESKLDIVKTEYWDKGINTDQIPWHILEKYATKDAELTLACYHAQRKLMTPAQVRLCHLMCQDMKILQEMEAHGIPFDEQLCEQRAMEVDDKISTLKGKLSAIYSTVPINFASNDHLSAFLYGGTVKEEAKEHIGYFKTGAKAGQPKYKNIVIEHKLPRLYEPLKGSAMAKEGNFATDEGTLRKLKGNKNIVNMILELSKLEKLNGTYYNGLVKLRKEMNWEQGMLQGNFNQTTAQTGRLSSSKPNLQNFASELQDIFISKYND</sequence>
<evidence type="ECO:0000259" key="3">
    <source>
        <dbReference type="Pfam" id="PF00476"/>
    </source>
</evidence>
<dbReference type="GO" id="GO:0003887">
    <property type="term" value="F:DNA-directed DNA polymerase activity"/>
    <property type="evidence" value="ECO:0007669"/>
    <property type="project" value="UniProtKB-KW"/>
</dbReference>
<dbReference type="PANTHER" id="PTHR10133">
    <property type="entry name" value="DNA POLYMERASE I"/>
    <property type="match status" value="1"/>
</dbReference>
<dbReference type="InterPro" id="IPR043502">
    <property type="entry name" value="DNA/RNA_pol_sf"/>
</dbReference>
<proteinExistence type="predicted"/>
<evidence type="ECO:0000256" key="1">
    <source>
        <dbReference type="ARBA" id="ARBA00022705"/>
    </source>
</evidence>
<dbReference type="Gene3D" id="3.30.70.370">
    <property type="match status" value="1"/>
</dbReference>
<dbReference type="InterPro" id="IPR002298">
    <property type="entry name" value="DNA_polymerase_A"/>
</dbReference>
<dbReference type="PANTHER" id="PTHR10133:SF27">
    <property type="entry name" value="DNA POLYMERASE NU"/>
    <property type="match status" value="1"/>
</dbReference>
<protein>
    <submittedName>
        <fullName evidence="5">DNA-directed DNA polymerase, family A, palm domain containing protein</fullName>
    </submittedName>
</protein>
<dbReference type="Pfam" id="PF01612">
    <property type="entry name" value="DNA_pol_A_exo1"/>
    <property type="match status" value="1"/>
</dbReference>
<dbReference type="GO" id="GO:0006261">
    <property type="term" value="P:DNA-templated DNA replication"/>
    <property type="evidence" value="ECO:0007669"/>
    <property type="project" value="InterPro"/>
</dbReference>
<dbReference type="Pfam" id="PF00476">
    <property type="entry name" value="DNA_pol_A"/>
    <property type="match status" value="1"/>
</dbReference>